<name>A0A7J4IUF3_9ARCH</name>
<dbReference type="NCBIfam" id="NF003302">
    <property type="entry name" value="PRK04302.1"/>
    <property type="match status" value="1"/>
</dbReference>
<evidence type="ECO:0000256" key="4">
    <source>
        <dbReference type="ARBA" id="ARBA00023235"/>
    </source>
</evidence>
<evidence type="ECO:0000313" key="8">
    <source>
        <dbReference type="Proteomes" id="UP000577419"/>
    </source>
</evidence>
<dbReference type="Pfam" id="PF00121">
    <property type="entry name" value="TIM"/>
    <property type="match status" value="1"/>
</dbReference>
<organism evidence="6 8">
    <name type="scientific">Candidatus Iainarchaeum sp</name>
    <dbReference type="NCBI Taxonomy" id="3101447"/>
    <lineage>
        <taxon>Archaea</taxon>
        <taxon>Candidatus Iainarchaeota</taxon>
        <taxon>Candidatus Iainarchaeia</taxon>
        <taxon>Candidatus Iainarchaeales</taxon>
        <taxon>Candidatus Iainarchaeaceae</taxon>
        <taxon>Candidatus Iainarchaeum</taxon>
    </lineage>
</organism>
<comment type="similarity">
    <text evidence="5">Belongs to the triosephosphate isomerase family.</text>
</comment>
<feature type="active site" description="Electrophile" evidence="5">
    <location>
        <position position="92"/>
    </location>
</feature>
<dbReference type="UniPathway" id="UPA00138"/>
<dbReference type="PROSITE" id="PS51440">
    <property type="entry name" value="TIM_2"/>
    <property type="match status" value="1"/>
</dbReference>
<comment type="subunit">
    <text evidence="5">Homotetramer; dimer of dimers.</text>
</comment>
<dbReference type="EC" id="5.3.1.1" evidence="5"/>
<feature type="binding site" evidence="5">
    <location>
        <begin position="8"/>
        <end position="10"/>
    </location>
    <ligand>
        <name>substrate</name>
    </ligand>
</feature>
<keyword evidence="1 5" id="KW-0312">Gluconeogenesis</keyword>
<keyword evidence="2 5" id="KW-0963">Cytoplasm</keyword>
<dbReference type="EMBL" id="DUFG01000005">
    <property type="protein sequence ID" value="HIH07875.1"/>
    <property type="molecule type" value="Genomic_DNA"/>
</dbReference>
<comment type="pathway">
    <text evidence="5">Carbohydrate biosynthesis; gluconeogenesis.</text>
</comment>
<comment type="subcellular location">
    <subcellularLocation>
        <location evidence="5">Cytoplasm</location>
    </subcellularLocation>
</comment>
<feature type="binding site" evidence="5">
    <location>
        <position position="180"/>
    </location>
    <ligand>
        <name>substrate</name>
    </ligand>
</feature>
<dbReference type="InterPro" id="IPR035990">
    <property type="entry name" value="TIM_sf"/>
</dbReference>
<gene>
    <name evidence="5 6" type="primary">tpiA</name>
    <name evidence="6" type="ORF">HA237_00725</name>
    <name evidence="7" type="ORF">J4224_01990</name>
</gene>
<comment type="caution">
    <text evidence="6">The sequence shown here is derived from an EMBL/GenBank/DDBJ whole genome shotgun (WGS) entry which is preliminary data.</text>
</comment>
<comment type="function">
    <text evidence="5">Involved in the gluconeogenesis. Catalyzes stereospecifically the conversion of dihydroxyacetone phosphate (DHAP) to D-glyceraldehyde-3-phosphate (G3P).</text>
</comment>
<comment type="pathway">
    <text evidence="5">Carbohydrate degradation; glycolysis; D-glyceraldehyde 3-phosphate from glycerone phosphate: step 1/1.</text>
</comment>
<keyword evidence="4 5" id="KW-0413">Isomerase</keyword>
<dbReference type="InterPro" id="IPR022891">
    <property type="entry name" value="Triosephosphate_isomerase_arc"/>
</dbReference>
<comment type="caution">
    <text evidence="5">Lacks conserved residue(s) required for the propagation of feature annotation.</text>
</comment>
<evidence type="ECO:0000313" key="7">
    <source>
        <dbReference type="EMBL" id="MBS3059177.1"/>
    </source>
</evidence>
<dbReference type="UniPathway" id="UPA00109">
    <property type="reaction ID" value="UER00189"/>
</dbReference>
<proteinExistence type="inferred from homology"/>
<dbReference type="GO" id="GO:0006094">
    <property type="term" value="P:gluconeogenesis"/>
    <property type="evidence" value="ECO:0007669"/>
    <property type="project" value="UniProtKB-UniRule"/>
</dbReference>
<evidence type="ECO:0000256" key="1">
    <source>
        <dbReference type="ARBA" id="ARBA00022432"/>
    </source>
</evidence>
<protein>
    <recommendedName>
        <fullName evidence="5">Triosephosphate isomerase</fullName>
        <shortName evidence="5">TIM</shortName>
        <shortName evidence="5">TPI</shortName>
        <ecNumber evidence="5">5.3.1.1</ecNumber>
    </recommendedName>
    <alternativeName>
        <fullName evidence="5">Triose-phosphate isomerase</fullName>
    </alternativeName>
</protein>
<dbReference type="SUPFAM" id="SSF51351">
    <property type="entry name" value="Triosephosphate isomerase (TIM)"/>
    <property type="match status" value="1"/>
</dbReference>
<evidence type="ECO:0000313" key="6">
    <source>
        <dbReference type="EMBL" id="HIH07875.1"/>
    </source>
</evidence>
<dbReference type="InterPro" id="IPR000652">
    <property type="entry name" value="Triosephosphate_isomerase"/>
</dbReference>
<dbReference type="InterPro" id="IPR013785">
    <property type="entry name" value="Aldolase_TIM"/>
</dbReference>
<dbReference type="HAMAP" id="MF_00147_A">
    <property type="entry name" value="TIM_A"/>
    <property type="match status" value="1"/>
</dbReference>
<dbReference type="Gene3D" id="3.20.20.70">
    <property type="entry name" value="Aldolase class I"/>
    <property type="match status" value="1"/>
</dbReference>
<evidence type="ECO:0000256" key="2">
    <source>
        <dbReference type="ARBA" id="ARBA00022490"/>
    </source>
</evidence>
<keyword evidence="3 5" id="KW-0324">Glycolysis</keyword>
<feature type="active site" description="Proton acceptor" evidence="5">
    <location>
        <position position="140"/>
    </location>
</feature>
<reference evidence="7" key="2">
    <citation type="submission" date="2021-03" db="EMBL/GenBank/DDBJ databases">
        <authorList>
            <person name="Jaffe A."/>
        </authorList>
    </citation>
    <scope>NUCLEOTIDE SEQUENCE</scope>
    <source>
        <strain evidence="7">RIFCSPHIGHO2_01_FULL_GW2011_AR10_43_9</strain>
    </source>
</reference>
<reference evidence="7" key="3">
    <citation type="submission" date="2021-05" db="EMBL/GenBank/DDBJ databases">
        <title>Protein family content uncovers lineage relationships and bacterial pathway maintenance mechanisms in DPANN archaea.</title>
        <authorList>
            <person name="Castelle C.J."/>
            <person name="Meheust R."/>
            <person name="Jaffe A.L."/>
            <person name="Seitz K."/>
            <person name="Gong X."/>
            <person name="Baker B.J."/>
            <person name="Banfield J.F."/>
        </authorList>
    </citation>
    <scope>NUCLEOTIDE SEQUENCE</scope>
    <source>
        <strain evidence="7">RIFCSPHIGHO2_01_FULL_GW2011_AR10_43_9</strain>
    </source>
</reference>
<dbReference type="Proteomes" id="UP000683213">
    <property type="component" value="Unassembled WGS sequence"/>
</dbReference>
<dbReference type="Proteomes" id="UP000577419">
    <property type="component" value="Unassembled WGS sequence"/>
</dbReference>
<reference evidence="6" key="1">
    <citation type="journal article" date="2020" name="bioRxiv">
        <title>A rank-normalized archaeal taxonomy based on genome phylogeny resolves widespread incomplete and uneven classifications.</title>
        <authorList>
            <person name="Rinke C."/>
            <person name="Chuvochina M."/>
            <person name="Mussig A.J."/>
            <person name="Chaumeil P.-A."/>
            <person name="Waite D.W."/>
            <person name="Whitman W.B."/>
            <person name="Parks D.H."/>
            <person name="Hugenholtz P."/>
        </authorList>
    </citation>
    <scope>NUCLEOTIDE SEQUENCE</scope>
    <source>
        <strain evidence="6">UBA10011</strain>
    </source>
</reference>
<dbReference type="NCBIfam" id="TIGR00419">
    <property type="entry name" value="tim"/>
    <property type="match status" value="1"/>
</dbReference>
<dbReference type="GO" id="GO:0005737">
    <property type="term" value="C:cytoplasm"/>
    <property type="evidence" value="ECO:0007669"/>
    <property type="project" value="UniProtKB-SubCell"/>
</dbReference>
<dbReference type="GO" id="GO:0006096">
    <property type="term" value="P:glycolytic process"/>
    <property type="evidence" value="ECO:0007669"/>
    <property type="project" value="UniProtKB-UniRule"/>
</dbReference>
<evidence type="ECO:0000256" key="3">
    <source>
        <dbReference type="ARBA" id="ARBA00023152"/>
    </source>
</evidence>
<dbReference type="EMBL" id="JAGVWF010000027">
    <property type="protein sequence ID" value="MBS3059177.1"/>
    <property type="molecule type" value="Genomic_DNA"/>
</dbReference>
<dbReference type="GO" id="GO:0004807">
    <property type="term" value="F:triose-phosphate isomerase activity"/>
    <property type="evidence" value="ECO:0007669"/>
    <property type="project" value="UniProtKB-UniRule"/>
</dbReference>
<feature type="binding site" evidence="5">
    <location>
        <position position="145"/>
    </location>
    <ligand>
        <name>substrate</name>
    </ligand>
</feature>
<sequence>MQPILFLNFKLFEEGTGSKAVSLAKLCERAASETNSKIVLVVQPTELSLIASKTRLDVFSQHLDGIDFGSSVGKILPEAVKRAGAKGAIVNHAAFKVSNEHVQKAVARAKQVGLKLMVCAETTERAVEVAVFGPDFIAIEPPELIGGTVSVSTAKPQIISEAVKAIQKVDKKIKVITGAGIKTTDDVRKAIELGTAGVFVSSGIVKAKNQKKALKEILAGFK</sequence>
<accession>A0A7J4IUF3</accession>
<comment type="catalytic activity">
    <reaction evidence="5">
        <text>D-glyceraldehyde 3-phosphate = dihydroxyacetone phosphate</text>
        <dbReference type="Rhea" id="RHEA:18585"/>
        <dbReference type="ChEBI" id="CHEBI:57642"/>
        <dbReference type="ChEBI" id="CHEBI:59776"/>
        <dbReference type="EC" id="5.3.1.1"/>
    </reaction>
</comment>
<dbReference type="AlphaFoldDB" id="A0A7J4IUF3"/>
<evidence type="ECO:0000256" key="5">
    <source>
        <dbReference type="HAMAP-Rule" id="MF_00147"/>
    </source>
</evidence>